<dbReference type="PANTHER" id="PTHR43386">
    <property type="entry name" value="OLIGOPEPTIDE TRANSPORT SYSTEM PERMEASE PROTEIN APPC"/>
    <property type="match status" value="1"/>
</dbReference>
<dbReference type="NCBIfam" id="NF045475">
    <property type="entry name" value="Opp3C"/>
    <property type="match status" value="1"/>
</dbReference>
<proteinExistence type="inferred from homology"/>
<feature type="transmembrane region" description="Helical" evidence="10">
    <location>
        <begin position="263"/>
        <end position="288"/>
    </location>
</feature>
<evidence type="ECO:0000256" key="3">
    <source>
        <dbReference type="ARBA" id="ARBA00022475"/>
    </source>
</evidence>
<evidence type="ECO:0000256" key="4">
    <source>
        <dbReference type="ARBA" id="ARBA00022692"/>
    </source>
</evidence>
<evidence type="ECO:0000256" key="10">
    <source>
        <dbReference type="RuleBase" id="RU363032"/>
    </source>
</evidence>
<evidence type="ECO:0000259" key="11">
    <source>
        <dbReference type="PROSITE" id="PS50928"/>
    </source>
</evidence>
<comment type="similarity">
    <text evidence="9">Belongs to the binding-protein-dependent transport system permease family. OppBC subfamily.</text>
</comment>
<dbReference type="EMBL" id="LILB01000008">
    <property type="protein sequence ID" value="KOO48055.1"/>
    <property type="molecule type" value="Genomic_DNA"/>
</dbReference>
<evidence type="ECO:0000256" key="6">
    <source>
        <dbReference type="ARBA" id="ARBA00022927"/>
    </source>
</evidence>
<keyword evidence="13" id="KW-1185">Reference proteome</keyword>
<evidence type="ECO:0000256" key="8">
    <source>
        <dbReference type="ARBA" id="ARBA00023136"/>
    </source>
</evidence>
<dbReference type="SUPFAM" id="SSF161098">
    <property type="entry name" value="MetI-like"/>
    <property type="match status" value="1"/>
</dbReference>
<keyword evidence="7 10" id="KW-1133">Transmembrane helix</keyword>
<dbReference type="AlphaFoldDB" id="A0A0M0LAD9"/>
<reference evidence="13" key="1">
    <citation type="submission" date="2015-08" db="EMBL/GenBank/DDBJ databases">
        <title>Fjat-10028 dsm 16317.</title>
        <authorList>
            <person name="Liu B."/>
            <person name="Wang J."/>
            <person name="Zhu Y."/>
            <person name="Liu G."/>
            <person name="Chen Q."/>
            <person name="Chen Z."/>
            <person name="Lan J."/>
            <person name="Che J."/>
            <person name="Ge C."/>
            <person name="Shi H."/>
            <person name="Pan Z."/>
            <person name="Liu X."/>
        </authorList>
    </citation>
    <scope>NUCLEOTIDE SEQUENCE [LARGE SCALE GENOMIC DNA]</scope>
    <source>
        <strain evidence="13">DSM 16317</strain>
    </source>
</reference>
<comment type="caution">
    <text evidence="12">The sequence shown here is derived from an EMBL/GenBank/DDBJ whole genome shotgun (WGS) entry which is preliminary data.</text>
</comment>
<dbReference type="GO" id="GO:0005886">
    <property type="term" value="C:plasma membrane"/>
    <property type="evidence" value="ECO:0007669"/>
    <property type="project" value="UniProtKB-SubCell"/>
</dbReference>
<dbReference type="Pfam" id="PF00528">
    <property type="entry name" value="BPD_transp_1"/>
    <property type="match status" value="1"/>
</dbReference>
<dbReference type="GO" id="GO:0055085">
    <property type="term" value="P:transmembrane transport"/>
    <property type="evidence" value="ECO:0007669"/>
    <property type="project" value="InterPro"/>
</dbReference>
<feature type="transmembrane region" description="Helical" evidence="10">
    <location>
        <begin position="181"/>
        <end position="199"/>
    </location>
</feature>
<organism evidence="12 13">
    <name type="scientific">Viridibacillus arvi</name>
    <dbReference type="NCBI Taxonomy" id="263475"/>
    <lineage>
        <taxon>Bacteria</taxon>
        <taxon>Bacillati</taxon>
        <taxon>Bacillota</taxon>
        <taxon>Bacilli</taxon>
        <taxon>Bacillales</taxon>
        <taxon>Caryophanaceae</taxon>
        <taxon>Viridibacillus</taxon>
    </lineage>
</organism>
<dbReference type="Gene3D" id="1.10.3720.10">
    <property type="entry name" value="MetI-like"/>
    <property type="match status" value="1"/>
</dbReference>
<dbReference type="InterPro" id="IPR000515">
    <property type="entry name" value="MetI-like"/>
</dbReference>
<evidence type="ECO:0000313" key="12">
    <source>
        <dbReference type="EMBL" id="KOO48055.1"/>
    </source>
</evidence>
<feature type="domain" description="ABC transmembrane type-1" evidence="11">
    <location>
        <begin position="142"/>
        <end position="331"/>
    </location>
</feature>
<keyword evidence="5" id="KW-0571">Peptide transport</keyword>
<sequence>MVIKHDENLKVKKYTPDLFEPSNQDAIKREQIMRPEQSFWQDAWNRLKKNKAAFLGLLIIAGVILLAIFGPYMNSHGYDEQDLTRTNLPPKIPVLENISFLGVDGKDIRNVDQYASKNVDEFFWFGTDELGRDLWTRVWQGTRISLYIAFLAATIDLIIGVAYGAISSFYGGRLDTLMQRIIEVLVGIPGLIVNILLILILKPGILSITLAMVIVGWIGMARIVRAQILKLKGQEYVLASKTLGASNQRLIWKHLIPNTFGPIIVVTTFTIPGAIFTEALLSFIGLGLQPPVASLGTIVNDSYKLLRIYPHGMIVSSIIISLIMISFNLLGDGLRDAFDPKMRK</sequence>
<evidence type="ECO:0000256" key="5">
    <source>
        <dbReference type="ARBA" id="ARBA00022856"/>
    </source>
</evidence>
<feature type="transmembrane region" description="Helical" evidence="10">
    <location>
        <begin position="144"/>
        <end position="169"/>
    </location>
</feature>
<keyword evidence="3" id="KW-1003">Cell membrane</keyword>
<gene>
    <name evidence="12" type="ORF">AMD00_20875</name>
</gene>
<evidence type="ECO:0000256" key="7">
    <source>
        <dbReference type="ARBA" id="ARBA00022989"/>
    </source>
</evidence>
<dbReference type="RefSeq" id="WP_053418925.1">
    <property type="nucleotide sequence ID" value="NZ_JBNNTJ010000009.1"/>
</dbReference>
<name>A0A0M0LAD9_9BACL</name>
<evidence type="ECO:0000256" key="9">
    <source>
        <dbReference type="ARBA" id="ARBA00024202"/>
    </source>
</evidence>
<evidence type="ECO:0000256" key="2">
    <source>
        <dbReference type="ARBA" id="ARBA00022448"/>
    </source>
</evidence>
<dbReference type="STRING" id="263475.AMD00_20875"/>
<dbReference type="PATRIC" id="fig|263475.3.peg.3028"/>
<dbReference type="GeneID" id="301138554"/>
<dbReference type="OrthoDB" id="9797472at2"/>
<keyword evidence="4 10" id="KW-0812">Transmembrane</keyword>
<dbReference type="PANTHER" id="PTHR43386:SF24">
    <property type="entry name" value="OLIGOPEPTIDE TRANSPORT SYSTEM PERMEASE PROTEIN AMID"/>
    <property type="match status" value="1"/>
</dbReference>
<dbReference type="InterPro" id="IPR050366">
    <property type="entry name" value="BP-dependent_transpt_permease"/>
</dbReference>
<keyword evidence="2 10" id="KW-0813">Transport</keyword>
<protein>
    <submittedName>
        <fullName evidence="12">Peptide ABC transporter permease</fullName>
    </submittedName>
</protein>
<comment type="subcellular location">
    <subcellularLocation>
        <location evidence="1 10">Cell membrane</location>
        <topology evidence="1 10">Multi-pass membrane protein</topology>
    </subcellularLocation>
</comment>
<dbReference type="Proteomes" id="UP000036867">
    <property type="component" value="Unassembled WGS sequence"/>
</dbReference>
<dbReference type="Pfam" id="PF12911">
    <property type="entry name" value="OppC_N"/>
    <property type="match status" value="1"/>
</dbReference>
<dbReference type="CDD" id="cd06261">
    <property type="entry name" value="TM_PBP2"/>
    <property type="match status" value="1"/>
</dbReference>
<evidence type="ECO:0000313" key="13">
    <source>
        <dbReference type="Proteomes" id="UP000036867"/>
    </source>
</evidence>
<keyword evidence="6" id="KW-0653">Protein transport</keyword>
<evidence type="ECO:0000256" key="1">
    <source>
        <dbReference type="ARBA" id="ARBA00004651"/>
    </source>
</evidence>
<feature type="transmembrane region" description="Helical" evidence="10">
    <location>
        <begin position="205"/>
        <end position="224"/>
    </location>
</feature>
<keyword evidence="8 10" id="KW-0472">Membrane</keyword>
<dbReference type="GO" id="GO:0015833">
    <property type="term" value="P:peptide transport"/>
    <property type="evidence" value="ECO:0007669"/>
    <property type="project" value="UniProtKB-KW"/>
</dbReference>
<dbReference type="GO" id="GO:0015031">
    <property type="term" value="P:protein transport"/>
    <property type="evidence" value="ECO:0007669"/>
    <property type="project" value="UniProtKB-KW"/>
</dbReference>
<feature type="transmembrane region" description="Helical" evidence="10">
    <location>
        <begin position="52"/>
        <end position="73"/>
    </location>
</feature>
<dbReference type="PROSITE" id="PS50928">
    <property type="entry name" value="ABC_TM1"/>
    <property type="match status" value="1"/>
</dbReference>
<dbReference type="InterPro" id="IPR025966">
    <property type="entry name" value="OppC_N"/>
</dbReference>
<dbReference type="InterPro" id="IPR035906">
    <property type="entry name" value="MetI-like_sf"/>
</dbReference>
<feature type="transmembrane region" description="Helical" evidence="10">
    <location>
        <begin position="308"/>
        <end position="334"/>
    </location>
</feature>
<accession>A0A0M0LAD9</accession>